<dbReference type="Proteomes" id="UP001307849">
    <property type="component" value="Unassembled WGS sequence"/>
</dbReference>
<evidence type="ECO:0000313" key="1">
    <source>
        <dbReference type="EMBL" id="KAK6520117.1"/>
    </source>
</evidence>
<accession>A0AAN8NVE3</accession>
<dbReference type="AlphaFoldDB" id="A0AAN8NVE3"/>
<protein>
    <recommendedName>
        <fullName evidence="3">F-box domain-containing protein</fullName>
    </recommendedName>
</protein>
<name>A0AAN8NVE3_9PEZI</name>
<gene>
    <name evidence="1" type="ORF">TWF506_000403</name>
</gene>
<reference evidence="1 2" key="1">
    <citation type="submission" date="2019-10" db="EMBL/GenBank/DDBJ databases">
        <authorList>
            <person name="Palmer J.M."/>
        </authorList>
    </citation>
    <scope>NUCLEOTIDE SEQUENCE [LARGE SCALE GENOMIC DNA]</scope>
    <source>
        <strain evidence="1 2">TWF506</strain>
    </source>
</reference>
<sequence>MGVDTNTLESLPIDIKFSILTQLGDFRSLYSLCEASPVFASIYDTHQNLIDGEVCVRDALNYRREALWLAVYRNRLYTFKPSGLQVLQSVAEYKSYPRPPTCATLREELETATASSLLRRDNVDPDAFTAESDVQFKYRNYSRYPIGKKEIDSMARTHRTVLEIYQRFTKTEILNKYRASRSPHAREQEARIEKISGRHRYCLATGNEERRIVTAIYRLLFIVNLYFHLPGCFKRILQDWGLWANIHIRAVRDFLVDEVEKVAEEIPDDRNIEWINSLYEGSSHYGDVVGLLLLHDLPDYQAICEDNSPLWSPTQLKRQLPFLHVRTDDDVLRISEKLNIPFWGNNYYASYSLYFMDVSGWDKDGKKARDTCIPGLPLRVPRGKTFLRRGEGNGFCVYVVFGNDGHPTDSIMDQHFAIDLKASIWDSWRLNNWGYKSCDWQLSRYPGCCFDCADLSYGLDGECGPRDSDPYFAGFDYEEDETPERFGIKRENYCKGKRSKGTKSAKGMRPKIPGKAMCKKRFDGGHDELGDLLDRKLDLDL</sequence>
<proteinExistence type="predicted"/>
<evidence type="ECO:0008006" key="3">
    <source>
        <dbReference type="Google" id="ProtNLM"/>
    </source>
</evidence>
<organism evidence="1 2">
    <name type="scientific">Arthrobotrys conoides</name>
    <dbReference type="NCBI Taxonomy" id="74498"/>
    <lineage>
        <taxon>Eukaryota</taxon>
        <taxon>Fungi</taxon>
        <taxon>Dikarya</taxon>
        <taxon>Ascomycota</taxon>
        <taxon>Pezizomycotina</taxon>
        <taxon>Orbiliomycetes</taxon>
        <taxon>Orbiliales</taxon>
        <taxon>Orbiliaceae</taxon>
        <taxon>Arthrobotrys</taxon>
    </lineage>
</organism>
<dbReference type="EMBL" id="JAVHJM010000001">
    <property type="protein sequence ID" value="KAK6520117.1"/>
    <property type="molecule type" value="Genomic_DNA"/>
</dbReference>
<keyword evidence="2" id="KW-1185">Reference proteome</keyword>
<evidence type="ECO:0000313" key="2">
    <source>
        <dbReference type="Proteomes" id="UP001307849"/>
    </source>
</evidence>
<comment type="caution">
    <text evidence="1">The sequence shown here is derived from an EMBL/GenBank/DDBJ whole genome shotgun (WGS) entry which is preliminary data.</text>
</comment>